<dbReference type="InterPro" id="IPR049326">
    <property type="entry name" value="Rhodopsin_dom_fungi"/>
</dbReference>
<keyword evidence="1" id="KW-0812">Transmembrane</keyword>
<evidence type="ECO:0000256" key="1">
    <source>
        <dbReference type="SAM" id="Phobius"/>
    </source>
</evidence>
<evidence type="ECO:0000313" key="4">
    <source>
        <dbReference type="Proteomes" id="UP000307440"/>
    </source>
</evidence>
<dbReference type="Proteomes" id="UP000307440">
    <property type="component" value="Unassembled WGS sequence"/>
</dbReference>
<sequence length="345" mass="38969">MSESAPPTITLVAAPTTTNDALSIPRESESPRARIFTQLMTLGLTLILPQLVAMVSTVCRVVYRRRKRQLWWDDHFVVVALSADILYYCLLWVRVSIKGQKGAVIAPEQIVIGWVDFHALIIVLWSNRISITLCVARVIRSHRRNYRILIGAATFLALFAVTLLVGFIISCSTSKPRIVSSSNGTTTQTTVDPTFCKYNVEGVIRFLFGAGDIFGSVLVIFVFLNLVWKVSYQRSKRIRVYLAHTVTIVSCLLAIATVAIFLHRHRVRVDFVPQTLAALSFFPCNFAVVLTHFYNTYGDSVDDTKTLIDDNESRQSIKMKTSQQEIAVPANIHDKWQAWRPMQKF</sequence>
<accession>A0A5C3K9F7</accession>
<feature type="transmembrane region" description="Helical" evidence="1">
    <location>
        <begin position="75"/>
        <end position="97"/>
    </location>
</feature>
<dbReference type="AlphaFoldDB" id="A0A5C3K9F7"/>
<feature type="transmembrane region" description="Helical" evidence="1">
    <location>
        <begin position="148"/>
        <end position="169"/>
    </location>
</feature>
<keyword evidence="1" id="KW-1133">Transmembrane helix</keyword>
<evidence type="ECO:0000259" key="2">
    <source>
        <dbReference type="Pfam" id="PF20684"/>
    </source>
</evidence>
<feature type="transmembrane region" description="Helical" evidence="1">
    <location>
        <begin position="240"/>
        <end position="263"/>
    </location>
</feature>
<reference evidence="3 4" key="1">
    <citation type="journal article" date="2019" name="Nat. Ecol. Evol.">
        <title>Megaphylogeny resolves global patterns of mushroom evolution.</title>
        <authorList>
            <person name="Varga T."/>
            <person name="Krizsan K."/>
            <person name="Foldi C."/>
            <person name="Dima B."/>
            <person name="Sanchez-Garcia M."/>
            <person name="Sanchez-Ramirez S."/>
            <person name="Szollosi G.J."/>
            <person name="Szarkandi J.G."/>
            <person name="Papp V."/>
            <person name="Albert L."/>
            <person name="Andreopoulos W."/>
            <person name="Angelini C."/>
            <person name="Antonin V."/>
            <person name="Barry K.W."/>
            <person name="Bougher N.L."/>
            <person name="Buchanan P."/>
            <person name="Buyck B."/>
            <person name="Bense V."/>
            <person name="Catcheside P."/>
            <person name="Chovatia M."/>
            <person name="Cooper J."/>
            <person name="Damon W."/>
            <person name="Desjardin D."/>
            <person name="Finy P."/>
            <person name="Geml J."/>
            <person name="Haridas S."/>
            <person name="Hughes K."/>
            <person name="Justo A."/>
            <person name="Karasinski D."/>
            <person name="Kautmanova I."/>
            <person name="Kiss B."/>
            <person name="Kocsube S."/>
            <person name="Kotiranta H."/>
            <person name="LaButti K.M."/>
            <person name="Lechner B.E."/>
            <person name="Liimatainen K."/>
            <person name="Lipzen A."/>
            <person name="Lukacs Z."/>
            <person name="Mihaltcheva S."/>
            <person name="Morgado L.N."/>
            <person name="Niskanen T."/>
            <person name="Noordeloos M.E."/>
            <person name="Ohm R.A."/>
            <person name="Ortiz-Santana B."/>
            <person name="Ovrebo C."/>
            <person name="Racz N."/>
            <person name="Riley R."/>
            <person name="Savchenko A."/>
            <person name="Shiryaev A."/>
            <person name="Soop K."/>
            <person name="Spirin V."/>
            <person name="Szebenyi C."/>
            <person name="Tomsovsky M."/>
            <person name="Tulloss R.E."/>
            <person name="Uehling J."/>
            <person name="Grigoriev I.V."/>
            <person name="Vagvolgyi C."/>
            <person name="Papp T."/>
            <person name="Martin F.M."/>
            <person name="Miettinen O."/>
            <person name="Hibbett D.S."/>
            <person name="Nagy L.G."/>
        </authorList>
    </citation>
    <scope>NUCLEOTIDE SEQUENCE [LARGE SCALE GENOMIC DNA]</scope>
    <source>
        <strain evidence="3 4">CBS 121175</strain>
    </source>
</reference>
<proteinExistence type="predicted"/>
<organism evidence="3 4">
    <name type="scientific">Coprinopsis marcescibilis</name>
    <name type="common">Agaric fungus</name>
    <name type="synonym">Psathyrella marcescibilis</name>
    <dbReference type="NCBI Taxonomy" id="230819"/>
    <lineage>
        <taxon>Eukaryota</taxon>
        <taxon>Fungi</taxon>
        <taxon>Dikarya</taxon>
        <taxon>Basidiomycota</taxon>
        <taxon>Agaricomycotina</taxon>
        <taxon>Agaricomycetes</taxon>
        <taxon>Agaricomycetidae</taxon>
        <taxon>Agaricales</taxon>
        <taxon>Agaricineae</taxon>
        <taxon>Psathyrellaceae</taxon>
        <taxon>Coprinopsis</taxon>
    </lineage>
</organism>
<dbReference type="EMBL" id="ML210790">
    <property type="protein sequence ID" value="TFK16467.1"/>
    <property type="molecule type" value="Genomic_DNA"/>
</dbReference>
<dbReference type="OrthoDB" id="3229610at2759"/>
<dbReference type="STRING" id="230819.A0A5C3K9F7"/>
<dbReference type="Pfam" id="PF20684">
    <property type="entry name" value="Fung_rhodopsin"/>
    <property type="match status" value="1"/>
</dbReference>
<feature type="domain" description="Rhodopsin" evidence="2">
    <location>
        <begin position="60"/>
        <end position="262"/>
    </location>
</feature>
<keyword evidence="4" id="KW-1185">Reference proteome</keyword>
<feature type="transmembrane region" description="Helical" evidence="1">
    <location>
        <begin position="203"/>
        <end position="228"/>
    </location>
</feature>
<gene>
    <name evidence="3" type="ORF">FA15DRAFT_761407</name>
</gene>
<name>A0A5C3K9F7_COPMA</name>
<evidence type="ECO:0000313" key="3">
    <source>
        <dbReference type="EMBL" id="TFK16467.1"/>
    </source>
</evidence>
<keyword evidence="1" id="KW-0472">Membrane</keyword>
<feature type="transmembrane region" description="Helical" evidence="1">
    <location>
        <begin position="35"/>
        <end position="63"/>
    </location>
</feature>
<feature type="transmembrane region" description="Helical" evidence="1">
    <location>
        <begin position="275"/>
        <end position="295"/>
    </location>
</feature>
<protein>
    <recommendedName>
        <fullName evidence="2">Rhodopsin domain-containing protein</fullName>
    </recommendedName>
</protein>